<feature type="chain" id="PRO_5046595143" evidence="1">
    <location>
        <begin position="25"/>
        <end position="234"/>
    </location>
</feature>
<evidence type="ECO:0000259" key="2">
    <source>
        <dbReference type="Pfam" id="PF10988"/>
    </source>
</evidence>
<dbReference type="Proteomes" id="UP001595615">
    <property type="component" value="Unassembled WGS sequence"/>
</dbReference>
<evidence type="ECO:0000313" key="4">
    <source>
        <dbReference type="Proteomes" id="UP001595615"/>
    </source>
</evidence>
<reference evidence="4" key="1">
    <citation type="journal article" date="2019" name="Int. J. Syst. Evol. Microbiol.">
        <title>The Global Catalogue of Microorganisms (GCM) 10K type strain sequencing project: providing services to taxonomists for standard genome sequencing and annotation.</title>
        <authorList>
            <consortium name="The Broad Institute Genomics Platform"/>
            <consortium name="The Broad Institute Genome Sequencing Center for Infectious Disease"/>
            <person name="Wu L."/>
            <person name="Ma J."/>
        </authorList>
    </citation>
    <scope>NUCLEOTIDE SEQUENCE [LARGE SCALE GENOMIC DNA]</scope>
    <source>
        <strain evidence="4">KCTC 42644</strain>
    </source>
</reference>
<evidence type="ECO:0000256" key="1">
    <source>
        <dbReference type="SAM" id="SignalP"/>
    </source>
</evidence>
<feature type="domain" description="Putative auto-transporter adhesin head GIN" evidence="2">
    <location>
        <begin position="33"/>
        <end position="218"/>
    </location>
</feature>
<dbReference type="PANTHER" id="PTHR39200:SF1">
    <property type="entry name" value="AUTO-TRANSPORTER ADHESIN HEAD GIN DOMAIN-CONTAINING PROTEIN-RELATED"/>
    <property type="match status" value="1"/>
</dbReference>
<keyword evidence="1" id="KW-0732">Signal</keyword>
<dbReference type="Gene3D" id="2.160.20.120">
    <property type="match status" value="1"/>
</dbReference>
<sequence>MDMRKVAMGTLLAVAALAATQAQAAERRFTVTNFEAIEVSGPFDVVVTVGKAVSVRAEGEQKDLDRLRIEVEGRELEIGTVRERNWFNWSKSSPVKIYVTVPALNEVSLSGSGDLSVDRVKSDDFEASLAGSGDLTVGSLAAGKAEFSIAGSGDITVAGGSCRSAEASIAGSGDINIAGLRCQTLDVDIAGSGGVKAHATQAAKVSIMGSGDVVVTGGARCSTSKMGSGSVRCG</sequence>
<keyword evidence="4" id="KW-1185">Reference proteome</keyword>
<dbReference type="Pfam" id="PF10988">
    <property type="entry name" value="DUF2807"/>
    <property type="match status" value="1"/>
</dbReference>
<comment type="caution">
    <text evidence="3">The sequence shown here is derived from an EMBL/GenBank/DDBJ whole genome shotgun (WGS) entry which is preliminary data.</text>
</comment>
<evidence type="ECO:0000313" key="3">
    <source>
        <dbReference type="EMBL" id="MFC3711720.1"/>
    </source>
</evidence>
<organism evidence="3 4">
    <name type="scientific">Sphingoaurantiacus capsulatus</name>
    <dbReference type="NCBI Taxonomy" id="1771310"/>
    <lineage>
        <taxon>Bacteria</taxon>
        <taxon>Pseudomonadati</taxon>
        <taxon>Pseudomonadota</taxon>
        <taxon>Alphaproteobacteria</taxon>
        <taxon>Sphingomonadales</taxon>
        <taxon>Sphingosinicellaceae</taxon>
        <taxon>Sphingoaurantiacus</taxon>
    </lineage>
</organism>
<dbReference type="PANTHER" id="PTHR39200">
    <property type="entry name" value="HYPOTHETICAL EXPORTED PROTEIN"/>
    <property type="match status" value="1"/>
</dbReference>
<feature type="signal peptide" evidence="1">
    <location>
        <begin position="1"/>
        <end position="24"/>
    </location>
</feature>
<dbReference type="RefSeq" id="WP_380857200.1">
    <property type="nucleotide sequence ID" value="NZ_JBHRXV010000003.1"/>
</dbReference>
<accession>A0ABV7X6E6</accession>
<proteinExistence type="predicted"/>
<gene>
    <name evidence="3" type="ORF">ACFOMD_04005</name>
</gene>
<protein>
    <submittedName>
        <fullName evidence="3">Head GIN domain-containing protein</fullName>
    </submittedName>
</protein>
<dbReference type="InterPro" id="IPR021255">
    <property type="entry name" value="DUF2807"/>
</dbReference>
<dbReference type="EMBL" id="JBHRXV010000003">
    <property type="protein sequence ID" value="MFC3711720.1"/>
    <property type="molecule type" value="Genomic_DNA"/>
</dbReference>
<name>A0ABV7X6E6_9SPHN</name>